<name>A0A8T3C557_DENNO</name>
<reference evidence="2" key="1">
    <citation type="journal article" date="2022" name="Front. Genet.">
        <title>Chromosome-Scale Assembly of the Dendrobium nobile Genome Provides Insights Into the Molecular Mechanism of the Biosynthesis of the Medicinal Active Ingredient of Dendrobium.</title>
        <authorList>
            <person name="Xu Q."/>
            <person name="Niu S.-C."/>
            <person name="Li K.-L."/>
            <person name="Zheng P.-J."/>
            <person name="Zhang X.-J."/>
            <person name="Jia Y."/>
            <person name="Liu Y."/>
            <person name="Niu Y.-X."/>
            <person name="Yu L.-H."/>
            <person name="Chen D.-F."/>
            <person name="Zhang G.-Q."/>
        </authorList>
    </citation>
    <scope>NUCLEOTIDE SEQUENCE</scope>
    <source>
        <tissue evidence="2">Leaf</tissue>
    </source>
</reference>
<dbReference type="SMR" id="A0A8T3C557"/>
<keyword evidence="3" id="KW-1185">Reference proteome</keyword>
<dbReference type="AlphaFoldDB" id="A0A8T3C557"/>
<dbReference type="InterPro" id="IPR041588">
    <property type="entry name" value="Integrase_H2C2"/>
</dbReference>
<accession>A0A8T3C557</accession>
<evidence type="ECO:0000313" key="3">
    <source>
        <dbReference type="Proteomes" id="UP000829196"/>
    </source>
</evidence>
<gene>
    <name evidence="2" type="ORF">KFK09_004215</name>
</gene>
<dbReference type="Proteomes" id="UP000829196">
    <property type="component" value="Unassembled WGS sequence"/>
</dbReference>
<evidence type="ECO:0000259" key="1">
    <source>
        <dbReference type="Pfam" id="PF17921"/>
    </source>
</evidence>
<sequence>MAGKRHELSLAYIGVIFYKDRLWVPSIGDLRAKILHEAHYLSYTIHPRSSKMYKDLKCMFRWSRLKKDIIKFVSKCDASQLVRADP</sequence>
<organism evidence="2 3">
    <name type="scientific">Dendrobium nobile</name>
    <name type="common">Orchid</name>
    <dbReference type="NCBI Taxonomy" id="94219"/>
    <lineage>
        <taxon>Eukaryota</taxon>
        <taxon>Viridiplantae</taxon>
        <taxon>Streptophyta</taxon>
        <taxon>Embryophyta</taxon>
        <taxon>Tracheophyta</taxon>
        <taxon>Spermatophyta</taxon>
        <taxon>Magnoliopsida</taxon>
        <taxon>Liliopsida</taxon>
        <taxon>Asparagales</taxon>
        <taxon>Orchidaceae</taxon>
        <taxon>Epidendroideae</taxon>
        <taxon>Malaxideae</taxon>
        <taxon>Dendrobiinae</taxon>
        <taxon>Dendrobium</taxon>
    </lineage>
</organism>
<evidence type="ECO:0000313" key="2">
    <source>
        <dbReference type="EMBL" id="KAI0524827.1"/>
    </source>
</evidence>
<dbReference type="Gene3D" id="1.10.340.70">
    <property type="match status" value="1"/>
</dbReference>
<proteinExistence type="predicted"/>
<feature type="domain" description="Integrase zinc-binding" evidence="1">
    <location>
        <begin position="29"/>
        <end position="83"/>
    </location>
</feature>
<dbReference type="EMBL" id="JAGYWB010000004">
    <property type="protein sequence ID" value="KAI0524827.1"/>
    <property type="molecule type" value="Genomic_DNA"/>
</dbReference>
<comment type="caution">
    <text evidence="2">The sequence shown here is derived from an EMBL/GenBank/DDBJ whole genome shotgun (WGS) entry which is preliminary data.</text>
</comment>
<dbReference type="OrthoDB" id="695013at2759"/>
<protein>
    <recommendedName>
        <fullName evidence="1">Integrase zinc-binding domain-containing protein</fullName>
    </recommendedName>
</protein>
<dbReference type="Pfam" id="PF17921">
    <property type="entry name" value="Integrase_H2C2"/>
    <property type="match status" value="1"/>
</dbReference>